<dbReference type="PANTHER" id="PTHR37822">
    <property type="entry name" value="SPORE PHOTOPRODUCT LYASE-RELATED"/>
    <property type="match status" value="1"/>
</dbReference>
<dbReference type="Proteomes" id="UP001576784">
    <property type="component" value="Unassembled WGS sequence"/>
</dbReference>
<proteinExistence type="predicted"/>
<dbReference type="InterPro" id="IPR049539">
    <property type="entry name" value="SPL"/>
</dbReference>
<dbReference type="Gene3D" id="3.40.50.12110">
    <property type="match status" value="1"/>
</dbReference>
<evidence type="ECO:0000313" key="1">
    <source>
        <dbReference type="EMBL" id="MFB2893744.1"/>
    </source>
</evidence>
<protein>
    <submittedName>
        <fullName evidence="1">Spore photoproduct lyase family protein</fullName>
    </submittedName>
</protein>
<keyword evidence="1" id="KW-0456">Lyase</keyword>
<comment type="caution">
    <text evidence="1">The sequence shown here is derived from an EMBL/GenBank/DDBJ whole genome shotgun (WGS) entry which is preliminary data.</text>
</comment>
<accession>A0ABV4XQ08</accession>
<dbReference type="Pfam" id="PF20903">
    <property type="entry name" value="SPL"/>
    <property type="match status" value="1"/>
</dbReference>
<organism evidence="1 2">
    <name type="scientific">Floridaenema flaviceps BLCC-F50</name>
    <dbReference type="NCBI Taxonomy" id="3153642"/>
    <lineage>
        <taxon>Bacteria</taxon>
        <taxon>Bacillati</taxon>
        <taxon>Cyanobacteriota</taxon>
        <taxon>Cyanophyceae</taxon>
        <taxon>Oscillatoriophycideae</taxon>
        <taxon>Aerosakkonematales</taxon>
        <taxon>Aerosakkonemataceae</taxon>
        <taxon>Floridanema</taxon>
        <taxon>Floridanema flaviceps</taxon>
    </lineage>
</organism>
<dbReference type="GO" id="GO:0016829">
    <property type="term" value="F:lyase activity"/>
    <property type="evidence" value="ECO:0007669"/>
    <property type="project" value="UniProtKB-KW"/>
</dbReference>
<name>A0ABV4XQ08_9CYAN</name>
<dbReference type="EMBL" id="JBHFNR010000083">
    <property type="protein sequence ID" value="MFB2893744.1"/>
    <property type="molecule type" value="Genomic_DNA"/>
</dbReference>
<keyword evidence="2" id="KW-1185">Reference proteome</keyword>
<dbReference type="PANTHER" id="PTHR37822:SF2">
    <property type="entry name" value="SPORE PHOTOPRODUCT LYASE"/>
    <property type="match status" value="1"/>
</dbReference>
<sequence length="387" mass="43776">MGEIRCKFALASSGFLGTIKVDEIWRTDLVLTTPAISSDSATQKSRLWFPDQVLFTPAALDEPWGQKILEKVRSLNLPIEELPRNRLTRLRGETERETYDISKRTLAVVTAPKSSFKLSPIPPSADWQFHIAEGCPAHCQYCYLAGSLQGPPVIRVFANLPQILDNLANYEKSDLTTFEVSCYTDPLGIEHLTGSLAQSIRYFGTRKNAQLRWVSKFDNVNELLSLPHNGNTRCRVSVNATPISGRFEGGTANVNSRLQALRKLALPRTQGGGEYPVGLVIAPIMAIENWELHYTQLLDEISSTLDFDCDLTFELITHRFTPGSKDVLTQWYPHSKLDMDESTRSMKRNKFGGIKYVYDADTMKSLRSFFAREITQRFPKAKILYWT</sequence>
<dbReference type="RefSeq" id="WP_413263401.1">
    <property type="nucleotide sequence ID" value="NZ_JBHFNR010000083.1"/>
</dbReference>
<gene>
    <name evidence="1" type="ORF">ACE1CI_12600</name>
</gene>
<reference evidence="1 2" key="1">
    <citation type="submission" date="2024-09" db="EMBL/GenBank/DDBJ databases">
        <title>Floridaenema gen nov. (Aerosakkonemataceae, Aerosakkonematales ord. nov., Cyanobacteria) from benthic tropical and subtropical fresh waters, with the description of four new species.</title>
        <authorList>
            <person name="Moretto J.A."/>
            <person name="Berthold D.E."/>
            <person name="Lefler F.W."/>
            <person name="Huang I.-S."/>
            <person name="Laughinghouse H. IV."/>
        </authorList>
    </citation>
    <scope>NUCLEOTIDE SEQUENCE [LARGE SCALE GENOMIC DNA]</scope>
    <source>
        <strain evidence="1 2">BLCC-F50</strain>
    </source>
</reference>
<dbReference type="Gene3D" id="3.80.30.30">
    <property type="match status" value="1"/>
</dbReference>
<evidence type="ECO:0000313" key="2">
    <source>
        <dbReference type="Proteomes" id="UP001576784"/>
    </source>
</evidence>